<organism evidence="2 3">
    <name type="scientific">Akanthomyces lecanii RCEF 1005</name>
    <dbReference type="NCBI Taxonomy" id="1081108"/>
    <lineage>
        <taxon>Eukaryota</taxon>
        <taxon>Fungi</taxon>
        <taxon>Dikarya</taxon>
        <taxon>Ascomycota</taxon>
        <taxon>Pezizomycotina</taxon>
        <taxon>Sordariomycetes</taxon>
        <taxon>Hypocreomycetidae</taxon>
        <taxon>Hypocreales</taxon>
        <taxon>Cordycipitaceae</taxon>
        <taxon>Akanthomyces</taxon>
        <taxon>Cordyceps confragosa</taxon>
    </lineage>
</organism>
<evidence type="ECO:0000256" key="1">
    <source>
        <dbReference type="SAM" id="MobiDB-lite"/>
    </source>
</evidence>
<dbReference type="EMBL" id="AZHF01000020">
    <property type="protein sequence ID" value="OAA60891.1"/>
    <property type="molecule type" value="Genomic_DNA"/>
</dbReference>
<feature type="region of interest" description="Disordered" evidence="1">
    <location>
        <begin position="1"/>
        <end position="52"/>
    </location>
</feature>
<proteinExistence type="predicted"/>
<protein>
    <submittedName>
        <fullName evidence="2">Uncharacterized protein</fullName>
    </submittedName>
</protein>
<name>A0A167TS81_CORDF</name>
<accession>A0A167TS81</accession>
<keyword evidence="3" id="KW-1185">Reference proteome</keyword>
<dbReference type="Proteomes" id="UP000076881">
    <property type="component" value="Unassembled WGS sequence"/>
</dbReference>
<gene>
    <name evidence="2" type="ORF">LEL_10770</name>
</gene>
<sequence>MGDGFRHIENLTPGNFDRKRRVSAEDASLQQARRGAAQRDRESAFPPTPPSRLRTLLLPAEQQIAATQYFVAWITAVPALITTRKEEILPEFVSRCESLLSQPDTPIADDCHPLHEGRRSYTISCVVNLVLRAAEDAISAELQTPGSINELLLLFLKKWSRPSTSGPIATVEAVRKRRHHNVELFQFTAACAQRVGNRAHAIPLFNDGQYGMRDLEYVEKMGAVEAATVDYSIYRQLDPEILMPRLVPAIKRLPMYGLLELYPLSTTLKSQFSTHKETQEERLYKEHNDARTEVVASKIPRDNKSDENLYPACQIFMKEVLQHLSPVSRQYLLRLRNKDEDDCIESKSQIAFSLAVPYFIGTKQIQLSDQGQYWRLNWPSNKVLVFVEELRLLSDGHLHIHVQSFKTVIATDTQFQYRNAT</sequence>
<dbReference type="OrthoDB" id="10462856at2759"/>
<comment type="caution">
    <text evidence="2">The sequence shown here is derived from an EMBL/GenBank/DDBJ whole genome shotgun (WGS) entry which is preliminary data.</text>
</comment>
<evidence type="ECO:0000313" key="3">
    <source>
        <dbReference type="Proteomes" id="UP000076881"/>
    </source>
</evidence>
<evidence type="ECO:0000313" key="2">
    <source>
        <dbReference type="EMBL" id="OAA60891.1"/>
    </source>
</evidence>
<reference evidence="2 3" key="1">
    <citation type="journal article" date="2016" name="Genome Biol. Evol.">
        <title>Divergent and convergent evolution of fungal pathogenicity.</title>
        <authorList>
            <person name="Shang Y."/>
            <person name="Xiao G."/>
            <person name="Zheng P."/>
            <person name="Cen K."/>
            <person name="Zhan S."/>
            <person name="Wang C."/>
        </authorList>
    </citation>
    <scope>NUCLEOTIDE SEQUENCE [LARGE SCALE GENOMIC DNA]</scope>
    <source>
        <strain evidence="2 3">RCEF 1005</strain>
    </source>
</reference>
<dbReference type="AlphaFoldDB" id="A0A167TS81"/>